<dbReference type="InterPro" id="IPR049394">
    <property type="entry name" value="eEFSec_C"/>
</dbReference>
<organism evidence="2 3">
    <name type="scientific">Caenorhabditis bovis</name>
    <dbReference type="NCBI Taxonomy" id="2654633"/>
    <lineage>
        <taxon>Eukaryota</taxon>
        <taxon>Metazoa</taxon>
        <taxon>Ecdysozoa</taxon>
        <taxon>Nematoda</taxon>
        <taxon>Chromadorea</taxon>
        <taxon>Rhabditida</taxon>
        <taxon>Rhabditina</taxon>
        <taxon>Rhabditomorpha</taxon>
        <taxon>Rhabditoidea</taxon>
        <taxon>Rhabditidae</taxon>
        <taxon>Peloderinae</taxon>
        <taxon>Caenorhabditis</taxon>
    </lineage>
</organism>
<dbReference type="Pfam" id="PF00009">
    <property type="entry name" value="GTP_EFTU"/>
    <property type="match status" value="1"/>
</dbReference>
<evidence type="ECO:0000313" key="3">
    <source>
        <dbReference type="Proteomes" id="UP000494206"/>
    </source>
</evidence>
<comment type="caution">
    <text evidence="2">The sequence shown here is derived from an EMBL/GenBank/DDBJ whole genome shotgun (WGS) entry which is preliminary data.</text>
</comment>
<dbReference type="AlphaFoldDB" id="A0A8S1F7P7"/>
<dbReference type="InterPro" id="IPR050055">
    <property type="entry name" value="EF-Tu_GTPase"/>
</dbReference>
<dbReference type="Proteomes" id="UP000494206">
    <property type="component" value="Unassembled WGS sequence"/>
</dbReference>
<dbReference type="PRINTS" id="PR00315">
    <property type="entry name" value="ELONGATNFCT"/>
</dbReference>
<dbReference type="SUPFAM" id="SSF52540">
    <property type="entry name" value="P-loop containing nucleoside triphosphate hydrolases"/>
    <property type="match status" value="1"/>
</dbReference>
<evidence type="ECO:0000313" key="2">
    <source>
        <dbReference type="EMBL" id="CAB3407648.1"/>
    </source>
</evidence>
<dbReference type="GO" id="GO:0001514">
    <property type="term" value="P:selenocysteine incorporation"/>
    <property type="evidence" value="ECO:0007669"/>
    <property type="project" value="TreeGrafter"/>
</dbReference>
<dbReference type="InterPro" id="IPR027417">
    <property type="entry name" value="P-loop_NTPase"/>
</dbReference>
<dbReference type="Gene3D" id="2.40.30.10">
    <property type="entry name" value="Translation factors"/>
    <property type="match status" value="2"/>
</dbReference>
<reference evidence="2 3" key="1">
    <citation type="submission" date="2020-04" db="EMBL/GenBank/DDBJ databases">
        <authorList>
            <person name="Laetsch R D."/>
            <person name="Stevens L."/>
            <person name="Kumar S."/>
            <person name="Blaxter L. M."/>
        </authorList>
    </citation>
    <scope>NUCLEOTIDE SEQUENCE [LARGE SCALE GENOMIC DNA]</scope>
</reference>
<accession>A0A8S1F7P7</accession>
<dbReference type="CDD" id="cd04094">
    <property type="entry name" value="eSelB_III"/>
    <property type="match status" value="1"/>
</dbReference>
<dbReference type="PANTHER" id="PTHR43721">
    <property type="entry name" value="ELONGATION FACTOR TU-RELATED"/>
    <property type="match status" value="1"/>
</dbReference>
<proteinExistence type="predicted"/>
<evidence type="ECO:0000259" key="1">
    <source>
        <dbReference type="PROSITE" id="PS51722"/>
    </source>
</evidence>
<dbReference type="GO" id="GO:0003746">
    <property type="term" value="F:translation elongation factor activity"/>
    <property type="evidence" value="ECO:0007669"/>
    <property type="project" value="TreeGrafter"/>
</dbReference>
<dbReference type="GO" id="GO:0003924">
    <property type="term" value="F:GTPase activity"/>
    <property type="evidence" value="ECO:0007669"/>
    <property type="project" value="InterPro"/>
</dbReference>
<dbReference type="InterPro" id="IPR049393">
    <property type="entry name" value="eEFSec_III"/>
</dbReference>
<dbReference type="Pfam" id="PF21208">
    <property type="entry name" value="euk_SelB_III"/>
    <property type="match status" value="1"/>
</dbReference>
<feature type="domain" description="Tr-type G" evidence="1">
    <location>
        <begin position="1"/>
        <end position="171"/>
    </location>
</feature>
<dbReference type="InterPro" id="IPR000795">
    <property type="entry name" value="T_Tr_GTP-bd_dom"/>
</dbReference>
<dbReference type="Pfam" id="PF21131">
    <property type="entry name" value="eEFSec_4th"/>
    <property type="match status" value="1"/>
</dbReference>
<dbReference type="SUPFAM" id="SSF50447">
    <property type="entry name" value="Translation proteins"/>
    <property type="match status" value="1"/>
</dbReference>
<protein>
    <recommendedName>
        <fullName evidence="1">Tr-type G domain-containing protein</fullName>
    </recommendedName>
</protein>
<name>A0A8S1F7P7_9PELO</name>
<dbReference type="InterPro" id="IPR009000">
    <property type="entry name" value="Transl_B-barrel_sf"/>
</dbReference>
<gene>
    <name evidence="2" type="ORF">CBOVIS_LOCUS9545</name>
</gene>
<dbReference type="EMBL" id="CADEPM010000006">
    <property type="protein sequence ID" value="CAB3407648.1"/>
    <property type="molecule type" value="Genomic_DNA"/>
</dbReference>
<dbReference type="PROSITE" id="PS51722">
    <property type="entry name" value="G_TR_2"/>
    <property type="match status" value="1"/>
</dbReference>
<dbReference type="GO" id="GO:0005525">
    <property type="term" value="F:GTP binding"/>
    <property type="evidence" value="ECO:0007669"/>
    <property type="project" value="InterPro"/>
</dbReference>
<dbReference type="OrthoDB" id="2067at2759"/>
<dbReference type="Gene3D" id="3.40.50.300">
    <property type="entry name" value="P-loop containing nucleotide triphosphate hydrolases"/>
    <property type="match status" value="1"/>
</dbReference>
<dbReference type="PANTHER" id="PTHR43721:SF11">
    <property type="entry name" value="SELENOCYSTEINE-SPECIFIC ELONGATION FACTOR"/>
    <property type="match status" value="1"/>
</dbReference>
<keyword evidence="3" id="KW-1185">Reference proteome</keyword>
<sequence length="466" mass="52157">MRSLNVGILGHVDCGKTTLTKRLAQLASTSAFDKHAEAGGRRNTLDLGFSSVIIADRRIALIDCPGHSALIRAVLASSNVFDMAIMAQTAEHLLLVSIFCPRNLIIVLNKIDLIEAAEIENVKKKLRRGLKTVGVDEKCAIVEMSLHDDHFQQERLDVLKVAIEEKLFEPERFVEKPLLVAIDHCFSIKGKGTILTGSVIQGKLNIGHDIEFPCLNETRRVKTLQCWKENVNAIEAGERAAMMVSNFDETKFSRTIGSSPGYLQSIKECLASVNPITFFRSAVKSKTKMHISIGYETIMAECQFLRDFGDEFEQLSEMEAPCVVLLKFEKPVHVCPDSSTFFMASRLDQNGKGCRFAFTGVVQKILSENDQIPRFSRKCRTGIIERVENDGFSAICTGMFKPETNFDVFRDMKVTTSDGTIGRIEGAFGKNGKFRVIFDAKIAPKQEIELNMKKYLHQNLIKSYLK</sequence>